<keyword evidence="2" id="KW-0732">Signal</keyword>
<proteinExistence type="predicted"/>
<feature type="signal peptide" evidence="2">
    <location>
        <begin position="1"/>
        <end position="17"/>
    </location>
</feature>
<feature type="chain" id="PRO_5040210533" evidence="2">
    <location>
        <begin position="18"/>
        <end position="578"/>
    </location>
</feature>
<reference evidence="3" key="1">
    <citation type="submission" date="2020-06" db="EMBL/GenBank/DDBJ databases">
        <authorList>
            <consortium name="Plant Systems Biology data submission"/>
        </authorList>
    </citation>
    <scope>NUCLEOTIDE SEQUENCE</scope>
    <source>
        <strain evidence="3">D6</strain>
    </source>
</reference>
<organism evidence="3 4">
    <name type="scientific">Seminavis robusta</name>
    <dbReference type="NCBI Taxonomy" id="568900"/>
    <lineage>
        <taxon>Eukaryota</taxon>
        <taxon>Sar</taxon>
        <taxon>Stramenopiles</taxon>
        <taxon>Ochrophyta</taxon>
        <taxon>Bacillariophyta</taxon>
        <taxon>Bacillariophyceae</taxon>
        <taxon>Bacillariophycidae</taxon>
        <taxon>Naviculales</taxon>
        <taxon>Naviculaceae</taxon>
        <taxon>Seminavis</taxon>
    </lineage>
</organism>
<comment type="caution">
    <text evidence="3">The sequence shown here is derived from an EMBL/GenBank/DDBJ whole genome shotgun (WGS) entry which is preliminary data.</text>
</comment>
<gene>
    <name evidence="3" type="ORF">SEMRO_2864_G338890.1</name>
</gene>
<dbReference type="Proteomes" id="UP001153069">
    <property type="component" value="Unassembled WGS sequence"/>
</dbReference>
<evidence type="ECO:0000256" key="1">
    <source>
        <dbReference type="SAM" id="MobiDB-lite"/>
    </source>
</evidence>
<keyword evidence="4" id="KW-1185">Reference proteome</keyword>
<dbReference type="AlphaFoldDB" id="A0A9N8I0S8"/>
<protein>
    <submittedName>
        <fullName evidence="3">Uncharacterized protein</fullName>
    </submittedName>
</protein>
<accession>A0A9N8I0S8</accession>
<evidence type="ECO:0000313" key="3">
    <source>
        <dbReference type="EMBL" id="CAB9530398.1"/>
    </source>
</evidence>
<sequence length="578" mass="63415">MAFLLLLLLLFSGLCQAQQCQCDEDVSPALLDFLLATDDNHLGSALTVENHDDSNSWFSLVHFDDTVGNPTLHYRYCELPRHMTAGGPVRSPKVKTPVHLRRHPKFCLKGLSVKINYLRRLLLREDATSGGCPLLNTDEPRAVLAFAESGTICMSFQQADYSYGDTLWTEQTECYSLQDASKHHRLVLESRRDTQVESLFVEFSLKEPIDGNHDVQGDYRCGAVEVQNACRLTNRNRLLGVYRWVRAEELPYENCTKHPNTLGPSVGVLETLGDAEDEILYFDDKENHWLLLQHTHFCSGTSFYHAKFQPGADTIACWNNTQDGLNSDMPVDTPLSVACRPADYQYPPSQQRCDMLPNDVQGVIFSTDCIDGHTARLDWTQCEAGHQITKSEALLVGCEAVTGSSTSRCHVQQRELPNAVAYGSTSPSVSEKEYQVTFLECNAQGQYRSNALFATTCMDQYGPEFPVNIHDCGGKFDVCVTGPIDCDALAEAPDVIAFHQDGPNAPPITSNGPAGSGGDAVPSSPSTDSNGPGGDDGAYRSSNLGTSSGVGIDGRRYQWFGTICTIGVFLPYGIPVAP</sequence>
<evidence type="ECO:0000256" key="2">
    <source>
        <dbReference type="SAM" id="SignalP"/>
    </source>
</evidence>
<evidence type="ECO:0000313" key="4">
    <source>
        <dbReference type="Proteomes" id="UP001153069"/>
    </source>
</evidence>
<feature type="region of interest" description="Disordered" evidence="1">
    <location>
        <begin position="498"/>
        <end position="542"/>
    </location>
</feature>
<dbReference type="EMBL" id="CAICTM010002862">
    <property type="protein sequence ID" value="CAB9530398.1"/>
    <property type="molecule type" value="Genomic_DNA"/>
</dbReference>
<name>A0A9N8I0S8_9STRA</name>